<accession>A0ABY9GLC5</accession>
<evidence type="ECO:0000313" key="7">
    <source>
        <dbReference type="Proteomes" id="UP001230768"/>
    </source>
</evidence>
<evidence type="ECO:0000256" key="1">
    <source>
        <dbReference type="ARBA" id="ARBA00010815"/>
    </source>
</evidence>
<protein>
    <submittedName>
        <fullName evidence="6">Class I SAM-dependent methyltransferase</fullName>
        <ecNumber evidence="6">2.1.1.-</ecNumber>
    </submittedName>
</protein>
<dbReference type="SUPFAM" id="SSF53335">
    <property type="entry name" value="S-adenosyl-L-methionine-dependent methyltransferases"/>
    <property type="match status" value="1"/>
</dbReference>
<evidence type="ECO:0000256" key="5">
    <source>
        <dbReference type="ARBA" id="ARBA00023098"/>
    </source>
</evidence>
<name>A0ABY9GLC5_9PSED</name>
<reference evidence="6 7" key="1">
    <citation type="submission" date="2023-02" db="EMBL/GenBank/DDBJ databases">
        <title>Evolution of Hrp T3SS in non-pathogenic Pseudomonas fluorescens.</title>
        <authorList>
            <person name="Liao K."/>
            <person name="Wei H."/>
            <person name="Gu Y."/>
        </authorList>
    </citation>
    <scope>NUCLEOTIDE SEQUENCE [LARGE SCALE GENOMIC DNA]</scope>
    <source>
        <strain evidence="6 7">FP607</strain>
    </source>
</reference>
<comment type="similarity">
    <text evidence="1">Belongs to the CFA/CMAS family.</text>
</comment>
<keyword evidence="4" id="KW-0949">S-adenosyl-L-methionine</keyword>
<dbReference type="Pfam" id="PF02353">
    <property type="entry name" value="CMAS"/>
    <property type="match status" value="1"/>
</dbReference>
<dbReference type="GO" id="GO:0008168">
    <property type="term" value="F:methyltransferase activity"/>
    <property type="evidence" value="ECO:0007669"/>
    <property type="project" value="UniProtKB-KW"/>
</dbReference>
<evidence type="ECO:0000256" key="4">
    <source>
        <dbReference type="ARBA" id="ARBA00022691"/>
    </source>
</evidence>
<dbReference type="Gene3D" id="3.40.50.150">
    <property type="entry name" value="Vaccinia Virus protein VP39"/>
    <property type="match status" value="1"/>
</dbReference>
<dbReference type="PIRSF" id="PIRSF003085">
    <property type="entry name" value="CMAS"/>
    <property type="match status" value="1"/>
</dbReference>
<gene>
    <name evidence="6" type="ORF">PSH88_19980</name>
</gene>
<dbReference type="CDD" id="cd02440">
    <property type="entry name" value="AdoMet_MTases"/>
    <property type="match status" value="1"/>
</dbReference>
<dbReference type="InterPro" id="IPR029063">
    <property type="entry name" value="SAM-dependent_MTases_sf"/>
</dbReference>
<evidence type="ECO:0000313" key="6">
    <source>
        <dbReference type="EMBL" id="WLI16563.1"/>
    </source>
</evidence>
<keyword evidence="7" id="KW-1185">Reference proteome</keyword>
<evidence type="ECO:0000256" key="2">
    <source>
        <dbReference type="ARBA" id="ARBA00022603"/>
    </source>
</evidence>
<dbReference type="Proteomes" id="UP001230768">
    <property type="component" value="Chromosome"/>
</dbReference>
<dbReference type="PANTHER" id="PTHR43667:SF1">
    <property type="entry name" value="CYCLOPROPANE-FATTY-ACYL-PHOSPHOLIPID SYNTHASE"/>
    <property type="match status" value="1"/>
</dbReference>
<dbReference type="EC" id="2.1.1.-" evidence="6"/>
<dbReference type="InterPro" id="IPR003333">
    <property type="entry name" value="CMAS"/>
</dbReference>
<evidence type="ECO:0000256" key="3">
    <source>
        <dbReference type="ARBA" id="ARBA00022679"/>
    </source>
</evidence>
<sequence length="302" mass="34320">MQIVKSNERSFTHNLQDIIPKHSIGTSSEAIRHHYDVGNDFFRQWLDGSLTYSCPLWLEGEADDSLEDAQLRKLDTHIENARASGKGRVLDIGCGWGSLLKRLVGPHSVLHAVGLTLSEEQAAFVTRQALPGVEVLLASWQEHKPRLPYDAIVSIEAIEHFARTGQSRDERIQGYRQFFTHCQQMLVPGGRLSLQSTCYQNLEKLPEFITDRIWPESELPRLIDILEAADRLFEVISVSNDRDQYARACALWAKRLKNSRIDAIRTSSRETVDDYYRYLKASSLAFQQSALTLHGIVLQSTL</sequence>
<organism evidence="6 7">
    <name type="scientific">Pseudomonas wuhanensis</name>
    <dbReference type="NCBI Taxonomy" id="2954098"/>
    <lineage>
        <taxon>Bacteria</taxon>
        <taxon>Pseudomonadati</taxon>
        <taxon>Pseudomonadota</taxon>
        <taxon>Gammaproteobacteria</taxon>
        <taxon>Pseudomonadales</taxon>
        <taxon>Pseudomonadaceae</taxon>
        <taxon>Pseudomonas</taxon>
    </lineage>
</organism>
<dbReference type="InterPro" id="IPR050723">
    <property type="entry name" value="CFA/CMAS"/>
</dbReference>
<keyword evidence="3 6" id="KW-0808">Transferase</keyword>
<dbReference type="RefSeq" id="WP_305483334.1">
    <property type="nucleotide sequence ID" value="NZ_CP117430.1"/>
</dbReference>
<keyword evidence="2 6" id="KW-0489">Methyltransferase</keyword>
<proteinExistence type="inferred from homology"/>
<keyword evidence="5" id="KW-0443">Lipid metabolism</keyword>
<dbReference type="EMBL" id="CP117430">
    <property type="protein sequence ID" value="WLI16563.1"/>
    <property type="molecule type" value="Genomic_DNA"/>
</dbReference>
<dbReference type="PANTHER" id="PTHR43667">
    <property type="entry name" value="CYCLOPROPANE-FATTY-ACYL-PHOSPHOLIPID SYNTHASE"/>
    <property type="match status" value="1"/>
</dbReference>
<dbReference type="GO" id="GO:0032259">
    <property type="term" value="P:methylation"/>
    <property type="evidence" value="ECO:0007669"/>
    <property type="project" value="UniProtKB-KW"/>
</dbReference>